<dbReference type="AlphaFoldDB" id="A0A2H1WSE4"/>
<protein>
    <submittedName>
        <fullName evidence="1">SFRICE_021442</fullName>
    </submittedName>
</protein>
<reference evidence="1" key="1">
    <citation type="submission" date="2016-07" db="EMBL/GenBank/DDBJ databases">
        <authorList>
            <person name="Bretaudeau A."/>
        </authorList>
    </citation>
    <scope>NUCLEOTIDE SEQUENCE</scope>
    <source>
        <strain evidence="1">Rice</strain>
        <tissue evidence="1">Whole body</tissue>
    </source>
</reference>
<name>A0A2H1WSE4_SPOFR</name>
<gene>
    <name evidence="1" type="ORF">SFRICE_021442</name>
</gene>
<proteinExistence type="predicted"/>
<dbReference type="EMBL" id="ODYU01010710">
    <property type="protein sequence ID" value="SOQ55990.1"/>
    <property type="molecule type" value="Genomic_DNA"/>
</dbReference>
<sequence length="128" mass="14158">MAALVMGNKTGGDYHLMSSSALGEARGSVRLLLTKNDPVPTSAFRAGALTLASCPLYGNRLILYYMGLIKQMVKNGSTMYSGITCRNVHLCLLFEDKRRDVAFWKRSLVQRLNRGVSSARLPLEFKEA</sequence>
<evidence type="ECO:0000313" key="1">
    <source>
        <dbReference type="EMBL" id="SOQ55990.1"/>
    </source>
</evidence>
<accession>A0A2H1WSE4</accession>
<organism evidence="1">
    <name type="scientific">Spodoptera frugiperda</name>
    <name type="common">Fall armyworm</name>
    <dbReference type="NCBI Taxonomy" id="7108"/>
    <lineage>
        <taxon>Eukaryota</taxon>
        <taxon>Metazoa</taxon>
        <taxon>Ecdysozoa</taxon>
        <taxon>Arthropoda</taxon>
        <taxon>Hexapoda</taxon>
        <taxon>Insecta</taxon>
        <taxon>Pterygota</taxon>
        <taxon>Neoptera</taxon>
        <taxon>Endopterygota</taxon>
        <taxon>Lepidoptera</taxon>
        <taxon>Glossata</taxon>
        <taxon>Ditrysia</taxon>
        <taxon>Noctuoidea</taxon>
        <taxon>Noctuidae</taxon>
        <taxon>Amphipyrinae</taxon>
        <taxon>Spodoptera</taxon>
    </lineage>
</organism>